<reference evidence="11" key="1">
    <citation type="submission" date="2019-03" db="EMBL/GenBank/DDBJ databases">
        <authorList>
            <person name="Mank J."/>
            <person name="Almeida P."/>
        </authorList>
    </citation>
    <scope>NUCLEOTIDE SEQUENCE</scope>
    <source>
        <strain evidence="11">78183</strain>
    </source>
</reference>
<evidence type="ECO:0000256" key="9">
    <source>
        <dbReference type="SAM" id="MobiDB-lite"/>
    </source>
</evidence>
<feature type="region of interest" description="Disordered" evidence="9">
    <location>
        <begin position="1"/>
        <end position="96"/>
    </location>
</feature>
<dbReference type="FunFam" id="3.30.230.130:FF:000006">
    <property type="entry name" value="Cullin-4 like"/>
    <property type="match status" value="1"/>
</dbReference>
<sequence length="795" mass="90978">MSLPTKRSASASATATATTGTASTSASNNFLPMKKAKSQAASTCSPLDHNKNGLHHSEDVVFDPSSMSLDDDPKLVDYRTPPATANLSRKKATPPQPAKKLVIKLVKAKPTLPTNFEEDTWAKLQSAINAIFLKQPAPCDLEKLYQAVNDLCLHKMGGSLYMRIEKECEAHISAALQALVGQSPDLVVFLKLVEECWHDLCDQMLMIRSIALYLDRTYVKQTPTARSLWDMGLQLFRKHLSLSPEVEHKTVTGLLRMIERERLGETVNRKPLGHLLKMFTSLGIYAESFEIPFLECTSEFYAAEGMTYMQQSDVPDYLKHVESRLNEEQDRCKIYLDTSTKKPLIATAERQLLERHISSILDKGFMMLMDGHRIEDLKRIYSLFLRVNALESLRQALSIYIRRTGQGLVMDEEKDKDMVSSLLEFKASLDSIWEESFSKNEGFASHRCIEHLINLRQNRSAELIAKFLDEKLRAGNKVTSEEELEGTLEKVLGKDVFEAFYKKDLAKRLLFGERLKTECGSQFTNKLEGMFKDIELSKEINESFKQSSQARTKLPSGIELSVMLPCRYWPTYPPMDVRLPHELNVYQDIFKEFYLSKYSGRRLMWQNSLGHCVLKAEFPKGKKELAVSLFQTVVLMLFNDAQKLSFQDIKDSTGIEDKELRRTLQSLACGKVRVLQKLPKGRDVDDDDSFVFNEGFAAPLYRIKVNAIQMKETVEENTSTTERVFQDRQYQVDAAIVRIMKTRKVLSHTLLITELFQQLKFPIKPADLKKRIESLIDREYLERDKNNPQIYNYLA</sequence>
<dbReference type="InterPro" id="IPR016158">
    <property type="entry name" value="Cullin_homology"/>
</dbReference>
<dbReference type="Gene3D" id="1.20.1310.10">
    <property type="entry name" value="Cullin Repeats"/>
    <property type="match status" value="4"/>
</dbReference>
<dbReference type="Gene3D" id="1.10.10.10">
    <property type="entry name" value="Winged helix-like DNA-binding domain superfamily/Winged helix DNA-binding domain"/>
    <property type="match status" value="1"/>
</dbReference>
<evidence type="ECO:0000313" key="11">
    <source>
        <dbReference type="EMBL" id="VFU34594.1"/>
    </source>
</evidence>
<dbReference type="PANTHER" id="PTHR11932">
    <property type="entry name" value="CULLIN"/>
    <property type="match status" value="1"/>
</dbReference>
<dbReference type="PROSITE" id="PS01256">
    <property type="entry name" value="CULLIN_1"/>
    <property type="match status" value="1"/>
</dbReference>
<dbReference type="Gene3D" id="3.30.230.130">
    <property type="entry name" value="Cullin, Chain C, Domain 2"/>
    <property type="match status" value="1"/>
</dbReference>
<evidence type="ECO:0000256" key="3">
    <source>
        <dbReference type="ARBA" id="ARBA00022499"/>
    </source>
</evidence>
<dbReference type="GO" id="GO:0006511">
    <property type="term" value="P:ubiquitin-dependent protein catabolic process"/>
    <property type="evidence" value="ECO:0007669"/>
    <property type="project" value="InterPro"/>
</dbReference>
<dbReference type="InterPro" id="IPR036390">
    <property type="entry name" value="WH_DNA-bd_sf"/>
</dbReference>
<keyword evidence="5" id="KW-0832">Ubl conjugation</keyword>
<accession>A0A6N2L127</accession>
<dbReference type="InterPro" id="IPR019559">
    <property type="entry name" value="Cullin_neddylation_domain"/>
</dbReference>
<dbReference type="InterPro" id="IPR036317">
    <property type="entry name" value="Cullin_homology_sf"/>
</dbReference>
<dbReference type="GO" id="GO:0005634">
    <property type="term" value="C:nucleus"/>
    <property type="evidence" value="ECO:0007669"/>
    <property type="project" value="UniProtKB-ARBA"/>
</dbReference>
<dbReference type="GO" id="GO:0031461">
    <property type="term" value="C:cullin-RING ubiquitin ligase complex"/>
    <property type="evidence" value="ECO:0007669"/>
    <property type="project" value="InterPro"/>
</dbReference>
<evidence type="ECO:0000256" key="2">
    <source>
        <dbReference type="ARBA" id="ARBA00006019"/>
    </source>
</evidence>
<feature type="domain" description="Cullin family profile" evidence="10">
    <location>
        <begin position="459"/>
        <end position="668"/>
    </location>
</feature>
<comment type="similarity">
    <text evidence="2 7 8">Belongs to the cullin family.</text>
</comment>
<dbReference type="EMBL" id="CAADRP010001024">
    <property type="protein sequence ID" value="VFU34594.1"/>
    <property type="molecule type" value="Genomic_DNA"/>
</dbReference>
<dbReference type="InterPro" id="IPR045093">
    <property type="entry name" value="Cullin"/>
</dbReference>
<comment type="pathway">
    <text evidence="1">Protein modification; protein ubiquitination.</text>
</comment>
<name>A0A6N2L127_SALVM</name>
<feature type="compositionally biased region" description="Low complexity" evidence="9">
    <location>
        <begin position="8"/>
        <end position="27"/>
    </location>
</feature>
<dbReference type="SUPFAM" id="SSF75632">
    <property type="entry name" value="Cullin homology domain"/>
    <property type="match status" value="1"/>
</dbReference>
<dbReference type="Pfam" id="PF00888">
    <property type="entry name" value="Cullin"/>
    <property type="match status" value="1"/>
</dbReference>
<dbReference type="Pfam" id="PF10557">
    <property type="entry name" value="Cullin_Nedd8"/>
    <property type="match status" value="1"/>
</dbReference>
<dbReference type="FunFam" id="1.20.1310.10:FF:000030">
    <property type="entry name" value="Cullin-4"/>
    <property type="match status" value="1"/>
</dbReference>
<feature type="compositionally biased region" description="Basic and acidic residues" evidence="9">
    <location>
        <begin position="48"/>
        <end position="59"/>
    </location>
</feature>
<dbReference type="SUPFAM" id="SSF46785">
    <property type="entry name" value="Winged helix' DNA-binding domain"/>
    <property type="match status" value="1"/>
</dbReference>
<evidence type="ECO:0000256" key="1">
    <source>
        <dbReference type="ARBA" id="ARBA00004906"/>
    </source>
</evidence>
<evidence type="ECO:0000256" key="6">
    <source>
        <dbReference type="ARBA" id="ARBA00069613"/>
    </source>
</evidence>
<dbReference type="PROSITE" id="PS50069">
    <property type="entry name" value="CULLIN_2"/>
    <property type="match status" value="1"/>
</dbReference>
<dbReference type="SMART" id="SM00182">
    <property type="entry name" value="CULLIN"/>
    <property type="match status" value="1"/>
</dbReference>
<evidence type="ECO:0000256" key="5">
    <source>
        <dbReference type="ARBA" id="ARBA00022843"/>
    </source>
</evidence>
<keyword evidence="3" id="KW-1017">Isopeptide bond</keyword>
<organism evidence="11">
    <name type="scientific">Salix viminalis</name>
    <name type="common">Common osier</name>
    <name type="synonym">Basket willow</name>
    <dbReference type="NCBI Taxonomy" id="40686"/>
    <lineage>
        <taxon>Eukaryota</taxon>
        <taxon>Viridiplantae</taxon>
        <taxon>Streptophyta</taxon>
        <taxon>Embryophyta</taxon>
        <taxon>Tracheophyta</taxon>
        <taxon>Spermatophyta</taxon>
        <taxon>Magnoliopsida</taxon>
        <taxon>eudicotyledons</taxon>
        <taxon>Gunneridae</taxon>
        <taxon>Pentapetalae</taxon>
        <taxon>rosids</taxon>
        <taxon>fabids</taxon>
        <taxon>Malpighiales</taxon>
        <taxon>Salicaceae</taxon>
        <taxon>Saliceae</taxon>
        <taxon>Salix</taxon>
    </lineage>
</organism>
<dbReference type="SMART" id="SM00884">
    <property type="entry name" value="Cullin_Nedd8"/>
    <property type="match status" value="1"/>
</dbReference>
<dbReference type="GO" id="GO:0031625">
    <property type="term" value="F:ubiquitin protein ligase binding"/>
    <property type="evidence" value="ECO:0007669"/>
    <property type="project" value="InterPro"/>
</dbReference>
<gene>
    <name evidence="11" type="ORF">SVIM_LOCUS166567</name>
</gene>
<dbReference type="InterPro" id="IPR016157">
    <property type="entry name" value="Cullin_CS"/>
</dbReference>
<dbReference type="InterPro" id="IPR036388">
    <property type="entry name" value="WH-like_DNA-bd_sf"/>
</dbReference>
<evidence type="ECO:0000256" key="7">
    <source>
        <dbReference type="PROSITE-ProRule" id="PRU00330"/>
    </source>
</evidence>
<proteinExistence type="inferred from homology"/>
<dbReference type="InterPro" id="IPR001373">
    <property type="entry name" value="Cullin_N"/>
</dbReference>
<dbReference type="FunFam" id="1.10.10.10:FF:000050">
    <property type="entry name" value="Cullin 4B"/>
    <property type="match status" value="1"/>
</dbReference>
<dbReference type="AlphaFoldDB" id="A0A6N2L127"/>
<evidence type="ECO:0000256" key="4">
    <source>
        <dbReference type="ARBA" id="ARBA00022786"/>
    </source>
</evidence>
<protein>
    <recommendedName>
        <fullName evidence="6">Cullin-4</fullName>
    </recommendedName>
</protein>
<evidence type="ECO:0000256" key="8">
    <source>
        <dbReference type="RuleBase" id="RU003829"/>
    </source>
</evidence>
<dbReference type="SUPFAM" id="SSF74788">
    <property type="entry name" value="Cullin repeat-like"/>
    <property type="match status" value="1"/>
</dbReference>
<dbReference type="InterPro" id="IPR059120">
    <property type="entry name" value="Cullin-like_AB"/>
</dbReference>
<evidence type="ECO:0000259" key="10">
    <source>
        <dbReference type="PROSITE" id="PS50069"/>
    </source>
</evidence>
<dbReference type="FunFam" id="1.20.1310.10:FF:000001">
    <property type="entry name" value="Cullin 3"/>
    <property type="match status" value="1"/>
</dbReference>
<dbReference type="FunFam" id="1.20.1310.10:FF:000004">
    <property type="entry name" value="Cullin 4B"/>
    <property type="match status" value="1"/>
</dbReference>
<dbReference type="Pfam" id="PF26557">
    <property type="entry name" value="Cullin_AB"/>
    <property type="match status" value="1"/>
</dbReference>
<dbReference type="InterPro" id="IPR016159">
    <property type="entry name" value="Cullin_repeat-like_dom_sf"/>
</dbReference>
<keyword evidence="4" id="KW-0833">Ubl conjugation pathway</keyword>